<comment type="similarity">
    <text evidence="4 12">In the N-terminal section; belongs to the cytidine and deoxycytidylate deaminase family.</text>
</comment>
<feature type="binding site" evidence="14">
    <location>
        <position position="197"/>
    </location>
    <ligand>
        <name>NADP(+)</name>
        <dbReference type="ChEBI" id="CHEBI:58349"/>
    </ligand>
</feature>
<evidence type="ECO:0000259" key="16">
    <source>
        <dbReference type="PROSITE" id="PS51747"/>
    </source>
</evidence>
<feature type="binding site" evidence="14">
    <location>
        <position position="208"/>
    </location>
    <ligand>
        <name>substrate</name>
    </ligand>
</feature>
<feature type="active site" description="Proton donor" evidence="13">
    <location>
        <position position="53"/>
    </location>
</feature>
<feature type="binding site" evidence="14">
    <location>
        <position position="293"/>
    </location>
    <ligand>
        <name>substrate</name>
    </ligand>
</feature>
<dbReference type="NCBIfam" id="TIGR00326">
    <property type="entry name" value="eubact_ribD"/>
    <property type="match status" value="1"/>
</dbReference>
<evidence type="ECO:0000256" key="11">
    <source>
        <dbReference type="ARBA" id="ARBA00023268"/>
    </source>
</evidence>
<dbReference type="Gene3D" id="3.40.140.10">
    <property type="entry name" value="Cytidine Deaminase, domain 2"/>
    <property type="match status" value="1"/>
</dbReference>
<dbReference type="GO" id="GO:0050661">
    <property type="term" value="F:NADP binding"/>
    <property type="evidence" value="ECO:0007669"/>
    <property type="project" value="InterPro"/>
</dbReference>
<evidence type="ECO:0000256" key="7">
    <source>
        <dbReference type="ARBA" id="ARBA00022723"/>
    </source>
</evidence>
<accession>A0A2J6WPM3</accession>
<evidence type="ECO:0000256" key="6">
    <source>
        <dbReference type="ARBA" id="ARBA00022619"/>
    </source>
</evidence>
<dbReference type="InterPro" id="IPR002734">
    <property type="entry name" value="RibDG_C"/>
</dbReference>
<dbReference type="SUPFAM" id="SSF53597">
    <property type="entry name" value="Dihydrofolate reductase-like"/>
    <property type="match status" value="1"/>
</dbReference>
<comment type="pathway">
    <text evidence="2 12">Cofactor biosynthesis; riboflavin biosynthesis; 5-amino-6-(D-ribitylamino)uracil from GTP: step 2/4.</text>
</comment>
<feature type="binding site" evidence="15">
    <location>
        <position position="51"/>
    </location>
    <ligand>
        <name>Zn(2+)</name>
        <dbReference type="ChEBI" id="CHEBI:29105"/>
        <note>catalytic</note>
    </ligand>
</feature>
<dbReference type="PROSITE" id="PS51747">
    <property type="entry name" value="CYT_DCMP_DEAMINASES_2"/>
    <property type="match status" value="1"/>
</dbReference>
<dbReference type="EC" id="1.1.1.193" evidence="12"/>
<feature type="binding site" evidence="14">
    <location>
        <position position="205"/>
    </location>
    <ligand>
        <name>substrate</name>
    </ligand>
</feature>
<dbReference type="InterPro" id="IPR016193">
    <property type="entry name" value="Cytidine_deaminase-like"/>
</dbReference>
<evidence type="ECO:0000256" key="10">
    <source>
        <dbReference type="ARBA" id="ARBA00023002"/>
    </source>
</evidence>
<evidence type="ECO:0000256" key="15">
    <source>
        <dbReference type="PIRSR" id="PIRSR006769-3"/>
    </source>
</evidence>
<dbReference type="GO" id="GO:0008703">
    <property type="term" value="F:5-amino-6-(5-phosphoribosylamino)uracil reductase activity"/>
    <property type="evidence" value="ECO:0007669"/>
    <property type="project" value="UniProtKB-EC"/>
</dbReference>
<dbReference type="PROSITE" id="PS00903">
    <property type="entry name" value="CYT_DCMP_DEAMINASES_1"/>
    <property type="match status" value="1"/>
</dbReference>
<keyword evidence="8 12" id="KW-0862">Zinc</keyword>
<keyword evidence="6 12" id="KW-0686">Riboflavin biosynthesis</keyword>
<comment type="similarity">
    <text evidence="5 12">In the C-terminal section; belongs to the HTP reductase family.</text>
</comment>
<dbReference type="CDD" id="cd01284">
    <property type="entry name" value="Riboflavin_deaminase-reductase"/>
    <property type="match status" value="1"/>
</dbReference>
<dbReference type="NCBIfam" id="TIGR00227">
    <property type="entry name" value="ribD_Cterm"/>
    <property type="match status" value="1"/>
</dbReference>
<dbReference type="PANTHER" id="PTHR38011:SF7">
    <property type="entry name" value="2,5-DIAMINO-6-RIBOSYLAMINO-4(3H)-PYRIMIDINONE 5'-PHOSPHATE REDUCTASE"/>
    <property type="match status" value="1"/>
</dbReference>
<feature type="binding site" evidence="14">
    <location>
        <position position="169"/>
    </location>
    <ligand>
        <name>NADP(+)</name>
        <dbReference type="ChEBI" id="CHEBI:58349"/>
    </ligand>
</feature>
<comment type="function">
    <text evidence="1 12">Converts 2,5-diamino-6-(ribosylamino)-4(3h)-pyrimidinone 5'-phosphate into 5-amino-6-(ribosylamino)-2,4(1h,3h)-pyrimidinedione 5'-phosphate.</text>
</comment>
<feature type="binding site" evidence="14">
    <location>
        <begin position="295"/>
        <end position="301"/>
    </location>
    <ligand>
        <name>NADP(+)</name>
        <dbReference type="ChEBI" id="CHEBI:58349"/>
    </ligand>
</feature>
<dbReference type="EMBL" id="PNIN01000024">
    <property type="protein sequence ID" value="PMP72326.1"/>
    <property type="molecule type" value="Genomic_DNA"/>
</dbReference>
<comment type="cofactor">
    <cofactor evidence="12 15">
        <name>Zn(2+)</name>
        <dbReference type="ChEBI" id="CHEBI:29105"/>
    </cofactor>
    <text evidence="12 15">Binds 1 zinc ion.</text>
</comment>
<keyword evidence="11" id="KW-0511">Multifunctional enzyme</keyword>
<dbReference type="Gene3D" id="3.40.430.10">
    <property type="entry name" value="Dihydrofolate Reductase, subunit A"/>
    <property type="match status" value="1"/>
</dbReference>
<dbReference type="RefSeq" id="WP_424605849.1">
    <property type="nucleotide sequence ID" value="NZ_JBNAVA010000007.1"/>
</dbReference>
<feature type="domain" description="CMP/dCMP-type deaminase" evidence="16">
    <location>
        <begin position="2"/>
        <end position="123"/>
    </location>
</feature>
<dbReference type="GO" id="GO:0008835">
    <property type="term" value="F:diaminohydroxyphosphoribosylaminopyrimidine deaminase activity"/>
    <property type="evidence" value="ECO:0007669"/>
    <property type="project" value="UniProtKB-EC"/>
</dbReference>
<evidence type="ECO:0000313" key="17">
    <source>
        <dbReference type="EMBL" id="PMP72326.1"/>
    </source>
</evidence>
<proteinExistence type="inferred from homology"/>
<evidence type="ECO:0000256" key="12">
    <source>
        <dbReference type="PIRNR" id="PIRNR006769"/>
    </source>
</evidence>
<organism evidence="17 18">
    <name type="scientific">Calditerrivibrio nitroreducens</name>
    <dbReference type="NCBI Taxonomy" id="477976"/>
    <lineage>
        <taxon>Bacteria</taxon>
        <taxon>Pseudomonadati</taxon>
        <taxon>Deferribacterota</taxon>
        <taxon>Deferribacteres</taxon>
        <taxon>Deferribacterales</taxon>
        <taxon>Calditerrivibrionaceae</taxon>
    </lineage>
</organism>
<dbReference type="InterPro" id="IPR004794">
    <property type="entry name" value="Eubact_RibD"/>
</dbReference>
<evidence type="ECO:0000256" key="1">
    <source>
        <dbReference type="ARBA" id="ARBA00002151"/>
    </source>
</evidence>
<feature type="binding site" evidence="14">
    <location>
        <position position="171"/>
    </location>
    <ligand>
        <name>NADP(+)</name>
        <dbReference type="ChEBI" id="CHEBI:58349"/>
    </ligand>
</feature>
<feature type="binding site" evidence="14">
    <location>
        <position position="223"/>
    </location>
    <ligand>
        <name>NADP(+)</name>
        <dbReference type="ChEBI" id="CHEBI:58349"/>
    </ligand>
</feature>
<dbReference type="Pfam" id="PF00383">
    <property type="entry name" value="dCMP_cyt_deam_1"/>
    <property type="match status" value="1"/>
</dbReference>
<dbReference type="GO" id="GO:0008270">
    <property type="term" value="F:zinc ion binding"/>
    <property type="evidence" value="ECO:0007669"/>
    <property type="project" value="InterPro"/>
</dbReference>
<dbReference type="AlphaFoldDB" id="A0A2J6WPM3"/>
<dbReference type="InterPro" id="IPR016192">
    <property type="entry name" value="APOBEC/CMP_deaminase_Zn-bd"/>
</dbReference>
<feature type="binding site" evidence="14">
    <location>
        <position position="201"/>
    </location>
    <ligand>
        <name>NADP(+)</name>
        <dbReference type="ChEBI" id="CHEBI:58349"/>
    </ligand>
</feature>
<feature type="binding site" evidence="15">
    <location>
        <position position="85"/>
    </location>
    <ligand>
        <name>Zn(2+)</name>
        <dbReference type="ChEBI" id="CHEBI:29105"/>
        <note>catalytic</note>
    </ligand>
</feature>
<sequence>MVNPLLIMDEAIQLALMGKGYNYTNPIVGAVVVKNGRVIGRGYHTGFGMPHAEIEALKDCEESPEGGDLYVTLEPCSTTGKTPPCTEAIIKSGIKRVFIGVVDPNPNHSGNAIKILNDAGIEVFLGFNEYVCAEIIEDFTKFILKRQPYFTLKAASSIDGMIATSTGDSKWISGESSRVYVHYLRSVSDAIIIGINTVKNDDPLLNVRNFNREKEPLKIILDSKLSISPESKVVRDFGKYLIVATTVSDDAKMDLLKSYGVRVLICKEKNGLVDLMDLSDKLVALNLLNIFVEGGGKVFASFIKEGLVDRFYHFISPKVIGGDGVPLFGDLNCVKIEDAYKCKLTDTKRFEEDILHVYKFNDYTDHVLQLTEKFRNRCKYGCSQG</sequence>
<keyword evidence="9 12" id="KW-0521">NADP</keyword>
<dbReference type="InterPro" id="IPR011549">
    <property type="entry name" value="RibD_C"/>
</dbReference>
<keyword evidence="7 12" id="KW-0479">Metal-binding</keyword>
<dbReference type="Proteomes" id="UP000242881">
    <property type="component" value="Unassembled WGS sequence"/>
</dbReference>
<dbReference type="InterPro" id="IPR024072">
    <property type="entry name" value="DHFR-like_dom_sf"/>
</dbReference>
<feature type="binding site" evidence="15">
    <location>
        <position position="76"/>
    </location>
    <ligand>
        <name>Zn(2+)</name>
        <dbReference type="ChEBI" id="CHEBI:29105"/>
        <note>catalytic</note>
    </ligand>
</feature>
<dbReference type="Pfam" id="PF01872">
    <property type="entry name" value="RibD_C"/>
    <property type="match status" value="1"/>
</dbReference>
<evidence type="ECO:0000256" key="9">
    <source>
        <dbReference type="ARBA" id="ARBA00022857"/>
    </source>
</evidence>
<dbReference type="UniPathway" id="UPA00275">
    <property type="reaction ID" value="UER00401"/>
</dbReference>
<feature type="binding site" evidence="14">
    <location>
        <position position="185"/>
    </location>
    <ligand>
        <name>substrate</name>
    </ligand>
</feature>
<dbReference type="InterPro" id="IPR050765">
    <property type="entry name" value="Riboflavin_Biosynth_HTPR"/>
</dbReference>
<evidence type="ECO:0000256" key="2">
    <source>
        <dbReference type="ARBA" id="ARBA00004882"/>
    </source>
</evidence>
<dbReference type="InterPro" id="IPR002125">
    <property type="entry name" value="CMP_dCMP_dom"/>
</dbReference>
<evidence type="ECO:0000313" key="18">
    <source>
        <dbReference type="Proteomes" id="UP000242881"/>
    </source>
</evidence>
<evidence type="ECO:0000256" key="13">
    <source>
        <dbReference type="PIRSR" id="PIRSR006769-1"/>
    </source>
</evidence>
<dbReference type="GO" id="GO:0009231">
    <property type="term" value="P:riboflavin biosynthetic process"/>
    <property type="evidence" value="ECO:0007669"/>
    <property type="project" value="UniProtKB-UniPathway"/>
</dbReference>
<evidence type="ECO:0000256" key="3">
    <source>
        <dbReference type="ARBA" id="ARBA00004910"/>
    </source>
</evidence>
<dbReference type="PANTHER" id="PTHR38011">
    <property type="entry name" value="DIHYDROFOLATE REDUCTASE FAMILY PROTEIN (AFU_ORTHOLOGUE AFUA_8G06820)"/>
    <property type="match status" value="1"/>
</dbReference>
<name>A0A2J6WPM3_9BACT</name>
<comment type="catalytic activity">
    <reaction evidence="12">
        <text>2,5-diamino-6-hydroxy-4-(5-phosphoribosylamino)-pyrimidine + H2O + H(+) = 5-amino-6-(5-phospho-D-ribosylamino)uracil + NH4(+)</text>
        <dbReference type="Rhea" id="RHEA:21868"/>
        <dbReference type="ChEBI" id="CHEBI:15377"/>
        <dbReference type="ChEBI" id="CHEBI:15378"/>
        <dbReference type="ChEBI" id="CHEBI:28938"/>
        <dbReference type="ChEBI" id="CHEBI:58453"/>
        <dbReference type="ChEBI" id="CHEBI:58614"/>
        <dbReference type="EC" id="3.5.4.26"/>
    </reaction>
</comment>
<evidence type="ECO:0000256" key="4">
    <source>
        <dbReference type="ARBA" id="ARBA00005259"/>
    </source>
</evidence>
<comment type="pathway">
    <text evidence="3 12">Cofactor biosynthesis; riboflavin biosynthesis; 5-amino-6-(D-ribitylamino)uracil from GTP: step 3/4.</text>
</comment>
<dbReference type="EC" id="3.5.4.26" evidence="12"/>
<feature type="binding site" evidence="14">
    <location>
        <position position="155"/>
    </location>
    <ligand>
        <name>NADP(+)</name>
        <dbReference type="ChEBI" id="CHEBI:58349"/>
    </ligand>
</feature>
<dbReference type="SUPFAM" id="SSF53927">
    <property type="entry name" value="Cytidine deaminase-like"/>
    <property type="match status" value="1"/>
</dbReference>
<dbReference type="PIRSF" id="PIRSF006769">
    <property type="entry name" value="RibD"/>
    <property type="match status" value="1"/>
</dbReference>
<gene>
    <name evidence="17" type="primary">ribD</name>
    <name evidence="17" type="ORF">C0187_01945</name>
</gene>
<comment type="caution">
    <text evidence="17">The sequence shown here is derived from an EMBL/GenBank/DDBJ whole genome shotgun (WGS) entry which is preliminary data.</text>
</comment>
<comment type="catalytic activity">
    <reaction evidence="12">
        <text>5-amino-6-(5-phospho-D-ribitylamino)uracil + NADP(+) = 5-amino-6-(5-phospho-D-ribosylamino)uracil + NADPH + H(+)</text>
        <dbReference type="Rhea" id="RHEA:17845"/>
        <dbReference type="ChEBI" id="CHEBI:15378"/>
        <dbReference type="ChEBI" id="CHEBI:57783"/>
        <dbReference type="ChEBI" id="CHEBI:58349"/>
        <dbReference type="ChEBI" id="CHEBI:58421"/>
        <dbReference type="ChEBI" id="CHEBI:58453"/>
        <dbReference type="EC" id="1.1.1.193"/>
    </reaction>
</comment>
<evidence type="ECO:0000256" key="8">
    <source>
        <dbReference type="ARBA" id="ARBA00022833"/>
    </source>
</evidence>
<protein>
    <recommendedName>
        <fullName evidence="12">Riboflavin biosynthesis protein RibD</fullName>
    </recommendedName>
    <domain>
        <recommendedName>
            <fullName evidence="12">Diaminohydroxyphosphoribosylaminopyrimidine deaminase</fullName>
            <shortName evidence="12">DRAP deaminase</shortName>
            <ecNumber evidence="12">3.5.4.26</ecNumber>
        </recommendedName>
        <alternativeName>
            <fullName evidence="12">Riboflavin-specific deaminase</fullName>
        </alternativeName>
    </domain>
    <domain>
        <recommendedName>
            <fullName evidence="12">5-amino-6-(5-phosphoribosylamino)uracil reductase</fullName>
            <ecNumber evidence="12">1.1.1.193</ecNumber>
        </recommendedName>
        <alternativeName>
            <fullName evidence="12">HTP reductase</fullName>
        </alternativeName>
    </domain>
</protein>
<keyword evidence="10 12" id="KW-0560">Oxidoreductase</keyword>
<evidence type="ECO:0000256" key="5">
    <source>
        <dbReference type="ARBA" id="ARBA00007417"/>
    </source>
</evidence>
<keyword evidence="12" id="KW-0378">Hydrolase</keyword>
<reference evidence="17 18" key="1">
    <citation type="submission" date="2018-01" db="EMBL/GenBank/DDBJ databases">
        <title>Metagenomic assembled genomes from two thermal pools in the Uzon Caldera, Kamchatka, Russia.</title>
        <authorList>
            <person name="Wilkins L."/>
            <person name="Ettinger C."/>
        </authorList>
    </citation>
    <scope>NUCLEOTIDE SEQUENCE [LARGE SCALE GENOMIC DNA]</scope>
    <source>
        <strain evidence="17">ZAV-05</strain>
    </source>
</reference>
<evidence type="ECO:0000256" key="14">
    <source>
        <dbReference type="PIRSR" id="PIRSR006769-2"/>
    </source>
</evidence>